<name>A0A7D9LMZ4_PARCT</name>
<sequence>MLLTRRERRNYNCIMEIMNVAVCEGLREIFKQEWNKHYGISKGLWDDTPLTGNELYNMERPRSAAKSYLHLFKSGKRSDWDCSALTDAILYSKALKMHLAPHVSNKVDELRDLRNKLIHYFGSQHKMSDVAFDNAYKKVVNCFNVLLLSTADIQRIKNSWRGNHVTRLWGMCALYILATQNKALFKVLPRKPVHLVANRNTAVKTILEELHNLSSRNDRALTYLYVSGKPGSGTSQLARLVGEQYATTTTFGWFGGTTFVMTLNGRSLRHILNSYVDFAHRMKCNKSIIANIVDSDETRTVMKVESVQKEIVKALKVVNNDYTWLLIVDNVVKLSKVSSFLPQLEDEDWTGGQVLIATQDISSVSSNSSLTVRISVSQGMDPAESCKFLIDLSGHAVVENQLLNVAKELDYQPLALAYAAFYVKQRRKSTASAKFAWEDYLKNLDEGKRNFTEKKPNEINDTYSLTMYTAVLLAISYILSVDQSY</sequence>
<dbReference type="InterPro" id="IPR027417">
    <property type="entry name" value="P-loop_NTPase"/>
</dbReference>
<dbReference type="EMBL" id="CACRXK020022981">
    <property type="protein sequence ID" value="CAB4037355.1"/>
    <property type="molecule type" value="Genomic_DNA"/>
</dbReference>
<dbReference type="SUPFAM" id="SSF52540">
    <property type="entry name" value="P-loop containing nucleoside triphosphate hydrolases"/>
    <property type="match status" value="1"/>
</dbReference>
<keyword evidence="2" id="KW-1185">Reference proteome</keyword>
<dbReference type="Proteomes" id="UP001152795">
    <property type="component" value="Unassembled WGS sequence"/>
</dbReference>
<proteinExistence type="predicted"/>
<evidence type="ECO:0000313" key="2">
    <source>
        <dbReference type="Proteomes" id="UP001152795"/>
    </source>
</evidence>
<protein>
    <submittedName>
        <fullName evidence="1">Uncharacterized protein</fullName>
    </submittedName>
</protein>
<comment type="caution">
    <text evidence="1">The sequence shown here is derived from an EMBL/GenBank/DDBJ whole genome shotgun (WGS) entry which is preliminary data.</text>
</comment>
<dbReference type="Gene3D" id="3.40.50.300">
    <property type="entry name" value="P-loop containing nucleotide triphosphate hydrolases"/>
    <property type="match status" value="1"/>
</dbReference>
<organism evidence="1 2">
    <name type="scientific">Paramuricea clavata</name>
    <name type="common">Red gorgonian</name>
    <name type="synonym">Violescent sea-whip</name>
    <dbReference type="NCBI Taxonomy" id="317549"/>
    <lineage>
        <taxon>Eukaryota</taxon>
        <taxon>Metazoa</taxon>
        <taxon>Cnidaria</taxon>
        <taxon>Anthozoa</taxon>
        <taxon>Octocorallia</taxon>
        <taxon>Malacalcyonacea</taxon>
        <taxon>Plexauridae</taxon>
        <taxon>Paramuricea</taxon>
    </lineage>
</organism>
<dbReference type="OrthoDB" id="3485858at2759"/>
<dbReference type="AlphaFoldDB" id="A0A7D9LMZ4"/>
<reference evidence="1" key="1">
    <citation type="submission" date="2020-04" db="EMBL/GenBank/DDBJ databases">
        <authorList>
            <person name="Alioto T."/>
            <person name="Alioto T."/>
            <person name="Gomez Garrido J."/>
        </authorList>
    </citation>
    <scope>NUCLEOTIDE SEQUENCE</scope>
    <source>
        <strain evidence="1">A484AB</strain>
    </source>
</reference>
<evidence type="ECO:0000313" key="1">
    <source>
        <dbReference type="EMBL" id="CAB4037355.1"/>
    </source>
</evidence>
<accession>A0A7D9LMZ4</accession>
<feature type="non-terminal residue" evidence="1">
    <location>
        <position position="485"/>
    </location>
</feature>
<feature type="non-terminal residue" evidence="1">
    <location>
        <position position="1"/>
    </location>
</feature>
<gene>
    <name evidence="1" type="ORF">PACLA_8A052040</name>
</gene>